<evidence type="ECO:0000313" key="2">
    <source>
        <dbReference type="EMBL" id="KAK1296604.1"/>
    </source>
</evidence>
<gene>
    <name evidence="2" type="primary">SRG1</name>
    <name evidence="2" type="ORF">QJS10_CPB15g01056</name>
</gene>
<reference evidence="2" key="1">
    <citation type="journal article" date="2023" name="Nat. Commun.">
        <title>Diploid and tetraploid genomes of Acorus and the evolution of monocots.</title>
        <authorList>
            <person name="Ma L."/>
            <person name="Liu K.W."/>
            <person name="Li Z."/>
            <person name="Hsiao Y.Y."/>
            <person name="Qi Y."/>
            <person name="Fu T."/>
            <person name="Tang G.D."/>
            <person name="Zhang D."/>
            <person name="Sun W.H."/>
            <person name="Liu D.K."/>
            <person name="Li Y."/>
            <person name="Chen G.Z."/>
            <person name="Liu X.D."/>
            <person name="Liao X.Y."/>
            <person name="Jiang Y.T."/>
            <person name="Yu X."/>
            <person name="Hao Y."/>
            <person name="Huang J."/>
            <person name="Zhao X.W."/>
            <person name="Ke S."/>
            <person name="Chen Y.Y."/>
            <person name="Wu W.L."/>
            <person name="Hsu J.L."/>
            <person name="Lin Y.F."/>
            <person name="Huang M.D."/>
            <person name="Li C.Y."/>
            <person name="Huang L."/>
            <person name="Wang Z.W."/>
            <person name="Zhao X."/>
            <person name="Zhong W.Y."/>
            <person name="Peng D.H."/>
            <person name="Ahmad S."/>
            <person name="Lan S."/>
            <person name="Zhang J.S."/>
            <person name="Tsai W.C."/>
            <person name="Van de Peer Y."/>
            <person name="Liu Z.J."/>
        </authorList>
    </citation>
    <scope>NUCLEOTIDE SEQUENCE</scope>
    <source>
        <strain evidence="2">CP</strain>
    </source>
</reference>
<protein>
    <submittedName>
        <fullName evidence="2">Protein SRG1</fullName>
    </submittedName>
</protein>
<dbReference type="Gene3D" id="2.60.120.330">
    <property type="entry name" value="B-lactam Antibiotic, Isopenicillin N Synthase, Chain"/>
    <property type="match status" value="1"/>
</dbReference>
<accession>A0AAV9D715</accession>
<name>A0AAV9D715_ACOCL</name>
<reference evidence="2" key="2">
    <citation type="submission" date="2023-06" db="EMBL/GenBank/DDBJ databases">
        <authorList>
            <person name="Ma L."/>
            <person name="Liu K.-W."/>
            <person name="Li Z."/>
            <person name="Hsiao Y.-Y."/>
            <person name="Qi Y."/>
            <person name="Fu T."/>
            <person name="Tang G."/>
            <person name="Zhang D."/>
            <person name="Sun W.-H."/>
            <person name="Liu D.-K."/>
            <person name="Li Y."/>
            <person name="Chen G.-Z."/>
            <person name="Liu X.-D."/>
            <person name="Liao X.-Y."/>
            <person name="Jiang Y.-T."/>
            <person name="Yu X."/>
            <person name="Hao Y."/>
            <person name="Huang J."/>
            <person name="Zhao X.-W."/>
            <person name="Ke S."/>
            <person name="Chen Y.-Y."/>
            <person name="Wu W.-L."/>
            <person name="Hsu J.-L."/>
            <person name="Lin Y.-F."/>
            <person name="Huang M.-D."/>
            <person name="Li C.-Y."/>
            <person name="Huang L."/>
            <person name="Wang Z.-W."/>
            <person name="Zhao X."/>
            <person name="Zhong W.-Y."/>
            <person name="Peng D.-H."/>
            <person name="Ahmad S."/>
            <person name="Lan S."/>
            <person name="Zhang J.-S."/>
            <person name="Tsai W.-C."/>
            <person name="Van De Peer Y."/>
            <person name="Liu Z.-J."/>
        </authorList>
    </citation>
    <scope>NUCLEOTIDE SEQUENCE</scope>
    <source>
        <strain evidence="2">CP</strain>
        <tissue evidence="2">Leaves</tissue>
    </source>
</reference>
<dbReference type="InterPro" id="IPR027443">
    <property type="entry name" value="IPNS-like_sf"/>
</dbReference>
<proteinExistence type="predicted"/>
<comment type="caution">
    <text evidence="2">The sequence shown here is derived from an EMBL/GenBank/DDBJ whole genome shotgun (WGS) entry which is preliminary data.</text>
</comment>
<sequence length="88" mass="10193">MQHCFGLRVLKDGGWMDVDPIPNAFVVNVGDILELNENIMNDEPIAPLRALNNEHPAMYREFKFEEYFESFFGGSLTRKSVLEPFKKQ</sequence>
<dbReference type="EMBL" id="JAUJYO010000015">
    <property type="protein sequence ID" value="KAK1296604.1"/>
    <property type="molecule type" value="Genomic_DNA"/>
</dbReference>
<evidence type="ECO:0000259" key="1">
    <source>
        <dbReference type="Pfam" id="PF03171"/>
    </source>
</evidence>
<dbReference type="Proteomes" id="UP001180020">
    <property type="component" value="Unassembled WGS sequence"/>
</dbReference>
<dbReference type="SUPFAM" id="SSF51197">
    <property type="entry name" value="Clavaminate synthase-like"/>
    <property type="match status" value="1"/>
</dbReference>
<feature type="domain" description="Isopenicillin N synthase-like Fe(2+) 2OG dioxygenase" evidence="1">
    <location>
        <begin position="5"/>
        <end position="38"/>
    </location>
</feature>
<dbReference type="AlphaFoldDB" id="A0AAV9D715"/>
<organism evidence="2 3">
    <name type="scientific">Acorus calamus</name>
    <name type="common">Sweet flag</name>
    <dbReference type="NCBI Taxonomy" id="4465"/>
    <lineage>
        <taxon>Eukaryota</taxon>
        <taxon>Viridiplantae</taxon>
        <taxon>Streptophyta</taxon>
        <taxon>Embryophyta</taxon>
        <taxon>Tracheophyta</taxon>
        <taxon>Spermatophyta</taxon>
        <taxon>Magnoliopsida</taxon>
        <taxon>Liliopsida</taxon>
        <taxon>Acoraceae</taxon>
        <taxon>Acorus</taxon>
    </lineage>
</organism>
<dbReference type="Pfam" id="PF03171">
    <property type="entry name" value="2OG-FeII_Oxy"/>
    <property type="match status" value="1"/>
</dbReference>
<dbReference type="InterPro" id="IPR044861">
    <property type="entry name" value="IPNS-like_FE2OG_OXY"/>
</dbReference>
<evidence type="ECO:0000313" key="3">
    <source>
        <dbReference type="Proteomes" id="UP001180020"/>
    </source>
</evidence>
<keyword evidence="3" id="KW-1185">Reference proteome</keyword>